<dbReference type="RefSeq" id="WP_134508698.1">
    <property type="nucleotide sequence ID" value="NZ_SOFM01000024.1"/>
</dbReference>
<evidence type="ECO:0000313" key="2">
    <source>
        <dbReference type="EMBL" id="TFC03987.1"/>
    </source>
</evidence>
<comment type="caution">
    <text evidence="2">The sequence shown here is derived from an EMBL/GenBank/DDBJ whole genome shotgun (WGS) entry which is preliminary data.</text>
</comment>
<evidence type="ECO:0000313" key="3">
    <source>
        <dbReference type="Proteomes" id="UP000297643"/>
    </source>
</evidence>
<dbReference type="EMBL" id="SOFM01000024">
    <property type="protein sequence ID" value="TFC03987.1"/>
    <property type="molecule type" value="Genomic_DNA"/>
</dbReference>
<gene>
    <name evidence="2" type="ORF">E3O32_08940</name>
</gene>
<name>A0A4R8W7T9_9MICO</name>
<proteinExistence type="predicted"/>
<protein>
    <submittedName>
        <fullName evidence="2">Uncharacterized protein</fullName>
    </submittedName>
</protein>
<reference evidence="2 3" key="1">
    <citation type="submission" date="2019-03" db="EMBL/GenBank/DDBJ databases">
        <title>Genomics of glacier-inhabiting Cryobacterium strains.</title>
        <authorList>
            <person name="Liu Q."/>
            <person name="Xin Y.-H."/>
        </authorList>
    </citation>
    <scope>NUCLEOTIDE SEQUENCE [LARGE SCALE GENOMIC DNA]</scope>
    <source>
        <strain evidence="2 3">RHLT2-21</strain>
    </source>
</reference>
<organism evidence="2 3">
    <name type="scientific">Cryobacterium mannosilyticum</name>
    <dbReference type="NCBI Taxonomy" id="1259190"/>
    <lineage>
        <taxon>Bacteria</taxon>
        <taxon>Bacillati</taxon>
        <taxon>Actinomycetota</taxon>
        <taxon>Actinomycetes</taxon>
        <taxon>Micrococcales</taxon>
        <taxon>Microbacteriaceae</taxon>
        <taxon>Cryobacterium</taxon>
    </lineage>
</organism>
<sequence length="170" mass="18507">MGFPVDSSQPSKRSRLRKWLTGALIALVVLASPFVVMEVAFNIATAPMVAIADKMRPDPSWSEDGHNVAGGPFCIRYTVPCDSMWRAYRTEQHVTPADVQRISDEALGGANVEGDCETSPLPAGLTGAYTACSATGIIDGYDVEIKVLKLADYDDVERIIQFRLSSIKNR</sequence>
<keyword evidence="3" id="KW-1185">Reference proteome</keyword>
<keyword evidence="1" id="KW-0812">Transmembrane</keyword>
<feature type="transmembrane region" description="Helical" evidence="1">
    <location>
        <begin position="20"/>
        <end position="41"/>
    </location>
</feature>
<evidence type="ECO:0000256" key="1">
    <source>
        <dbReference type="SAM" id="Phobius"/>
    </source>
</evidence>
<dbReference type="AlphaFoldDB" id="A0A4R8W7T9"/>
<accession>A0A4R8W7T9</accession>
<dbReference type="Proteomes" id="UP000297643">
    <property type="component" value="Unassembled WGS sequence"/>
</dbReference>
<keyword evidence="1" id="KW-1133">Transmembrane helix</keyword>
<keyword evidence="1" id="KW-0472">Membrane</keyword>